<dbReference type="Proteomes" id="UP000248724">
    <property type="component" value="Unassembled WGS sequence"/>
</dbReference>
<sequence length="323" mass="35077">MTVTEAPPAADPVAVPTTEPAATTVRPQGDRTDVVVALAQIAPRLGDVAANLERHLELIDEAAGGGASLIVFPELSLTGYFLKDLVPEVALLEQSEQLQRLALASRGVDVVAGCVLESDDARFYNASLYLAGGRVHHVHRKVYLPTYGLFDEARYLAQGDRFRTFAAPLAAAAPPRPWRSGTLICEDMWHPTAAGLLAREGVELFICPSASPGRGVVHGNALGTARSYDAMTRTYAQLFTAYLLYCNRVGFEDGVGFWGGSRAVGPDGRLLEDPAGDDECLVLHRIDLAAVRRARIANPLLRDERHDINDAQTDRLRQRRARD</sequence>
<evidence type="ECO:0000313" key="7">
    <source>
        <dbReference type="Proteomes" id="UP000606991"/>
    </source>
</evidence>
<proteinExistence type="predicted"/>
<dbReference type="AlphaFoldDB" id="A0A2W6A3C9"/>
<evidence type="ECO:0000313" key="4">
    <source>
        <dbReference type="EMBL" id="MBJ7594464.1"/>
    </source>
</evidence>
<evidence type="ECO:0000259" key="3">
    <source>
        <dbReference type="PROSITE" id="PS50263"/>
    </source>
</evidence>
<dbReference type="RefSeq" id="WP_337310685.1">
    <property type="nucleotide sequence ID" value="NZ_JAEKNS010000069.1"/>
</dbReference>
<gene>
    <name evidence="5" type="ORF">DLM65_13745</name>
    <name evidence="4" type="ORF">JF886_06295</name>
</gene>
<evidence type="ECO:0000256" key="2">
    <source>
        <dbReference type="SAM" id="MobiDB-lite"/>
    </source>
</evidence>
<dbReference type="GO" id="GO:0050126">
    <property type="term" value="F:N-carbamoylputrescine amidase activity"/>
    <property type="evidence" value="ECO:0007669"/>
    <property type="project" value="TreeGrafter"/>
</dbReference>
<dbReference type="Gene3D" id="3.60.110.10">
    <property type="entry name" value="Carbon-nitrogen hydrolase"/>
    <property type="match status" value="1"/>
</dbReference>
<dbReference type="Proteomes" id="UP000606991">
    <property type="component" value="Unassembled WGS sequence"/>
</dbReference>
<dbReference type="PANTHER" id="PTHR43674">
    <property type="entry name" value="NITRILASE C965.09-RELATED"/>
    <property type="match status" value="1"/>
</dbReference>
<dbReference type="GO" id="GO:0033388">
    <property type="term" value="P:putrescine biosynthetic process from arginine"/>
    <property type="evidence" value="ECO:0007669"/>
    <property type="project" value="TreeGrafter"/>
</dbReference>
<dbReference type="PROSITE" id="PS50263">
    <property type="entry name" value="CN_HYDROLASE"/>
    <property type="match status" value="1"/>
</dbReference>
<dbReference type="InterPro" id="IPR003010">
    <property type="entry name" value="C-N_Hydrolase"/>
</dbReference>
<feature type="region of interest" description="Disordered" evidence="2">
    <location>
        <begin position="1"/>
        <end position="25"/>
    </location>
</feature>
<reference evidence="5" key="2">
    <citation type="submission" date="2018-05" db="EMBL/GenBank/DDBJ databases">
        <authorList>
            <person name="Ferrari B."/>
        </authorList>
    </citation>
    <scope>NUCLEOTIDE SEQUENCE</scope>
    <source>
        <strain evidence="5">RRmetagenome_bin12</strain>
    </source>
</reference>
<dbReference type="InterPro" id="IPR050345">
    <property type="entry name" value="Aliph_Amidase/BUP"/>
</dbReference>
<protein>
    <submittedName>
        <fullName evidence="5">Carbon-nitrogen hydrolase</fullName>
    </submittedName>
</protein>
<reference evidence="4 7" key="3">
    <citation type="submission" date="2020-10" db="EMBL/GenBank/DDBJ databases">
        <title>Ca. Dormibacterota MAGs.</title>
        <authorList>
            <person name="Montgomery K."/>
        </authorList>
    </citation>
    <scope>NUCLEOTIDE SEQUENCE [LARGE SCALE GENOMIC DNA]</scope>
    <source>
        <strain evidence="4">SC8812_S17_18</strain>
    </source>
</reference>
<dbReference type="InterPro" id="IPR036526">
    <property type="entry name" value="C-N_Hydrolase_sf"/>
</dbReference>
<keyword evidence="1 5" id="KW-0378">Hydrolase</keyword>
<dbReference type="SUPFAM" id="SSF56317">
    <property type="entry name" value="Carbon-nitrogen hydrolase"/>
    <property type="match status" value="1"/>
</dbReference>
<evidence type="ECO:0000313" key="5">
    <source>
        <dbReference type="EMBL" id="PZR78134.1"/>
    </source>
</evidence>
<evidence type="ECO:0000313" key="6">
    <source>
        <dbReference type="Proteomes" id="UP000248724"/>
    </source>
</evidence>
<accession>A0A2W6A3C9</accession>
<dbReference type="EMBL" id="QHBU01000268">
    <property type="protein sequence ID" value="PZR78134.1"/>
    <property type="molecule type" value="Genomic_DNA"/>
</dbReference>
<accession>A0A934JWE0</accession>
<evidence type="ECO:0000256" key="1">
    <source>
        <dbReference type="ARBA" id="ARBA00022801"/>
    </source>
</evidence>
<dbReference type="EMBL" id="JAEKNS010000069">
    <property type="protein sequence ID" value="MBJ7594464.1"/>
    <property type="molecule type" value="Genomic_DNA"/>
</dbReference>
<reference evidence="5 6" key="1">
    <citation type="journal article" date="2017" name="Nature">
        <title>Atmospheric trace gases support primary production in Antarctic desert surface soil.</title>
        <authorList>
            <person name="Ji M."/>
            <person name="Greening C."/>
            <person name="Vanwonterghem I."/>
            <person name="Carere C.R."/>
            <person name="Bay S.K."/>
            <person name="Steen J.A."/>
            <person name="Montgomery K."/>
            <person name="Lines T."/>
            <person name="Beardall J."/>
            <person name="van Dorst J."/>
            <person name="Snape I."/>
            <person name="Stott M.B."/>
            <person name="Hugenholtz P."/>
            <person name="Ferrari B.C."/>
        </authorList>
    </citation>
    <scope>NUCLEOTIDE SEQUENCE [LARGE SCALE GENOMIC DNA]</scope>
    <source>
        <strain evidence="5">RRmetagenome_bin12</strain>
    </source>
</reference>
<dbReference type="PANTHER" id="PTHR43674:SF2">
    <property type="entry name" value="BETA-UREIDOPROPIONASE"/>
    <property type="match status" value="1"/>
</dbReference>
<comment type="caution">
    <text evidence="5">The sequence shown here is derived from an EMBL/GenBank/DDBJ whole genome shotgun (WGS) entry which is preliminary data.</text>
</comment>
<feature type="domain" description="CN hydrolase" evidence="3">
    <location>
        <begin position="34"/>
        <end position="288"/>
    </location>
</feature>
<name>A0A2W6A3C9_9BACT</name>
<dbReference type="Pfam" id="PF00795">
    <property type="entry name" value="CN_hydrolase"/>
    <property type="match status" value="1"/>
</dbReference>
<organism evidence="5 6">
    <name type="scientific">Candidatus Aeolococcus gillhamiae</name>
    <dbReference type="NCBI Taxonomy" id="3127015"/>
    <lineage>
        <taxon>Bacteria</taxon>
        <taxon>Bacillati</taxon>
        <taxon>Candidatus Dormiibacterota</taxon>
        <taxon>Candidatus Dormibacteria</taxon>
        <taxon>Candidatus Aeolococcales</taxon>
        <taxon>Candidatus Aeolococcaceae</taxon>
        <taxon>Candidatus Aeolococcus</taxon>
    </lineage>
</organism>